<sequence>MKLFVGLILVLLTLNCSDDDSDDASNCSDVFCTEEFRTITVSVKDKDGVAVALDNFKVVVLSNEEDITLDASNSEYEWMAKNGSYPLFSDKYVTKYRNKEIEINFQGYVDDKLLVDSDYTVGADCCHVTLVEGETDIVIANP</sequence>
<gene>
    <name evidence="1" type="ORF">SAMN03080594_10586</name>
</gene>
<dbReference type="AlphaFoldDB" id="A0A1M5CK37"/>
<dbReference type="RefSeq" id="WP_072862900.1">
    <property type="nucleotide sequence ID" value="NZ_FQUX01000005.1"/>
</dbReference>
<evidence type="ECO:0000313" key="2">
    <source>
        <dbReference type="Proteomes" id="UP000184406"/>
    </source>
</evidence>
<proteinExistence type="predicted"/>
<dbReference type="Proteomes" id="UP000184406">
    <property type="component" value="Unassembled WGS sequence"/>
</dbReference>
<organism evidence="1 2">
    <name type="scientific">Arenibacter palladensis</name>
    <dbReference type="NCBI Taxonomy" id="237373"/>
    <lineage>
        <taxon>Bacteria</taxon>
        <taxon>Pseudomonadati</taxon>
        <taxon>Bacteroidota</taxon>
        <taxon>Flavobacteriia</taxon>
        <taxon>Flavobacteriales</taxon>
        <taxon>Flavobacteriaceae</taxon>
        <taxon>Arenibacter</taxon>
    </lineage>
</organism>
<dbReference type="EMBL" id="FQUX01000005">
    <property type="protein sequence ID" value="SHF55069.1"/>
    <property type="molecule type" value="Genomic_DNA"/>
</dbReference>
<protein>
    <submittedName>
        <fullName evidence="1">Uncharacterized protein</fullName>
    </submittedName>
</protein>
<accession>A0A1M5CK37</accession>
<evidence type="ECO:0000313" key="1">
    <source>
        <dbReference type="EMBL" id="SHF55069.1"/>
    </source>
</evidence>
<reference evidence="2" key="1">
    <citation type="submission" date="2016-11" db="EMBL/GenBank/DDBJ databases">
        <authorList>
            <person name="Varghese N."/>
            <person name="Submissions S."/>
        </authorList>
    </citation>
    <scope>NUCLEOTIDE SEQUENCE [LARGE SCALE GENOMIC DNA]</scope>
    <source>
        <strain evidence="2">DSM 17539</strain>
    </source>
</reference>
<keyword evidence="2" id="KW-1185">Reference proteome</keyword>
<dbReference type="OrthoDB" id="1165032at2"/>
<name>A0A1M5CK37_9FLAO</name>